<comment type="caution">
    <text evidence="1">The sequence shown here is derived from an EMBL/GenBank/DDBJ whole genome shotgun (WGS) entry which is preliminary data.</text>
</comment>
<sequence>MSIISWWTPCIAKSSSSLFRVSFIARIPLGASSRIFLWSFWYQIYIDSSLKNVTAFLSRETPISAYLWSLRVASCTTSHDTRLGIEEIGGKCQISPPHCSICMAEGEGCSWRVEQNRVR</sequence>
<dbReference type="Proteomes" id="UP000499080">
    <property type="component" value="Unassembled WGS sequence"/>
</dbReference>
<gene>
    <name evidence="1" type="ORF">AVEN_192599_1</name>
</gene>
<evidence type="ECO:0000313" key="1">
    <source>
        <dbReference type="EMBL" id="GBM85861.1"/>
    </source>
</evidence>
<dbReference type="AlphaFoldDB" id="A0A4Y2J6F6"/>
<keyword evidence="2" id="KW-1185">Reference proteome</keyword>
<dbReference type="EMBL" id="BGPR01003267">
    <property type="protein sequence ID" value="GBM85861.1"/>
    <property type="molecule type" value="Genomic_DNA"/>
</dbReference>
<proteinExistence type="predicted"/>
<accession>A0A4Y2J6F6</accession>
<name>A0A4Y2J6F6_ARAVE</name>
<organism evidence="1 2">
    <name type="scientific">Araneus ventricosus</name>
    <name type="common">Orbweaver spider</name>
    <name type="synonym">Epeira ventricosa</name>
    <dbReference type="NCBI Taxonomy" id="182803"/>
    <lineage>
        <taxon>Eukaryota</taxon>
        <taxon>Metazoa</taxon>
        <taxon>Ecdysozoa</taxon>
        <taxon>Arthropoda</taxon>
        <taxon>Chelicerata</taxon>
        <taxon>Arachnida</taxon>
        <taxon>Araneae</taxon>
        <taxon>Araneomorphae</taxon>
        <taxon>Entelegynae</taxon>
        <taxon>Araneoidea</taxon>
        <taxon>Araneidae</taxon>
        <taxon>Araneus</taxon>
    </lineage>
</organism>
<protein>
    <submittedName>
        <fullName evidence="1">Uncharacterized protein</fullName>
    </submittedName>
</protein>
<evidence type="ECO:0000313" key="2">
    <source>
        <dbReference type="Proteomes" id="UP000499080"/>
    </source>
</evidence>
<reference evidence="1 2" key="1">
    <citation type="journal article" date="2019" name="Sci. Rep.">
        <title>Orb-weaving spider Araneus ventricosus genome elucidates the spidroin gene catalogue.</title>
        <authorList>
            <person name="Kono N."/>
            <person name="Nakamura H."/>
            <person name="Ohtoshi R."/>
            <person name="Moran D.A.P."/>
            <person name="Shinohara A."/>
            <person name="Yoshida Y."/>
            <person name="Fujiwara M."/>
            <person name="Mori M."/>
            <person name="Tomita M."/>
            <person name="Arakawa K."/>
        </authorList>
    </citation>
    <scope>NUCLEOTIDE SEQUENCE [LARGE SCALE GENOMIC DNA]</scope>
</reference>